<dbReference type="GO" id="GO:0005886">
    <property type="term" value="C:plasma membrane"/>
    <property type="evidence" value="ECO:0007669"/>
    <property type="project" value="TreeGrafter"/>
</dbReference>
<dbReference type="PROSITE" id="PS50297">
    <property type="entry name" value="ANK_REP_REGION"/>
    <property type="match status" value="2"/>
</dbReference>
<protein>
    <recommendedName>
        <fullName evidence="10">PGG domain-containing protein</fullName>
    </recommendedName>
</protein>
<feature type="repeat" description="ANK" evidence="7">
    <location>
        <begin position="208"/>
        <end position="229"/>
    </location>
</feature>
<organism evidence="11 12">
    <name type="scientific">Citrus x changshan-huyou</name>
    <dbReference type="NCBI Taxonomy" id="2935761"/>
    <lineage>
        <taxon>Eukaryota</taxon>
        <taxon>Viridiplantae</taxon>
        <taxon>Streptophyta</taxon>
        <taxon>Embryophyta</taxon>
        <taxon>Tracheophyta</taxon>
        <taxon>Spermatophyta</taxon>
        <taxon>Magnoliopsida</taxon>
        <taxon>eudicotyledons</taxon>
        <taxon>Gunneridae</taxon>
        <taxon>Pentapetalae</taxon>
        <taxon>rosids</taxon>
        <taxon>malvids</taxon>
        <taxon>Sapindales</taxon>
        <taxon>Rutaceae</taxon>
        <taxon>Aurantioideae</taxon>
        <taxon>Citrus</taxon>
    </lineage>
</organism>
<proteinExistence type="predicted"/>
<evidence type="ECO:0000313" key="12">
    <source>
        <dbReference type="Proteomes" id="UP001428341"/>
    </source>
</evidence>
<dbReference type="InterPro" id="IPR036770">
    <property type="entry name" value="Ankyrin_rpt-contain_sf"/>
</dbReference>
<evidence type="ECO:0000256" key="3">
    <source>
        <dbReference type="ARBA" id="ARBA00022737"/>
    </source>
</evidence>
<dbReference type="Pfam" id="PF12796">
    <property type="entry name" value="Ank_2"/>
    <property type="match status" value="5"/>
</dbReference>
<gene>
    <name evidence="11" type="ORF">WN944_022552</name>
</gene>
<keyword evidence="3" id="KW-0677">Repeat</keyword>
<dbReference type="Pfam" id="PF13962">
    <property type="entry name" value="PGG"/>
    <property type="match status" value="1"/>
</dbReference>
<dbReference type="Proteomes" id="UP001428341">
    <property type="component" value="Unassembled WGS sequence"/>
</dbReference>
<reference evidence="11 12" key="1">
    <citation type="submission" date="2024-05" db="EMBL/GenBank/DDBJ databases">
        <title>Haplotype-resolved chromosome-level genome assembly of Huyou (Citrus changshanensis).</title>
        <authorList>
            <person name="Miao C."/>
            <person name="Chen W."/>
            <person name="Wu Y."/>
            <person name="Wang L."/>
            <person name="Zhao S."/>
            <person name="Grierson D."/>
            <person name="Xu C."/>
            <person name="Chen K."/>
        </authorList>
    </citation>
    <scope>NUCLEOTIDE SEQUENCE [LARGE SCALE GENOMIC DNA]</scope>
    <source>
        <strain evidence="11">01-14</strain>
        <tissue evidence="11">Leaf</tissue>
    </source>
</reference>
<keyword evidence="2 9" id="KW-0812">Transmembrane</keyword>
<evidence type="ECO:0000256" key="2">
    <source>
        <dbReference type="ARBA" id="ARBA00022692"/>
    </source>
</evidence>
<feature type="repeat" description="ANK" evidence="7">
    <location>
        <begin position="174"/>
        <end position="206"/>
    </location>
</feature>
<feature type="compositionally biased region" description="Basic and acidic residues" evidence="8">
    <location>
        <begin position="420"/>
        <end position="431"/>
    </location>
</feature>
<feature type="repeat" description="ANK" evidence="7">
    <location>
        <begin position="140"/>
        <end position="162"/>
    </location>
</feature>
<feature type="transmembrane region" description="Helical" evidence="9">
    <location>
        <begin position="602"/>
        <end position="623"/>
    </location>
</feature>
<dbReference type="PANTHER" id="PTHR24186">
    <property type="entry name" value="PROTEIN PHOSPHATASE 1 REGULATORY SUBUNIT"/>
    <property type="match status" value="1"/>
</dbReference>
<evidence type="ECO:0000256" key="4">
    <source>
        <dbReference type="ARBA" id="ARBA00022989"/>
    </source>
</evidence>
<dbReference type="PROSITE" id="PS50088">
    <property type="entry name" value="ANK_REPEAT"/>
    <property type="match status" value="4"/>
</dbReference>
<feature type="transmembrane region" description="Helical" evidence="9">
    <location>
        <begin position="570"/>
        <end position="590"/>
    </location>
</feature>
<evidence type="ECO:0000256" key="9">
    <source>
        <dbReference type="SAM" id="Phobius"/>
    </source>
</evidence>
<feature type="transmembrane region" description="Helical" evidence="9">
    <location>
        <begin position="487"/>
        <end position="505"/>
    </location>
</feature>
<evidence type="ECO:0000256" key="7">
    <source>
        <dbReference type="PROSITE-ProRule" id="PRU00023"/>
    </source>
</evidence>
<dbReference type="InterPro" id="IPR026961">
    <property type="entry name" value="PGG_dom"/>
</dbReference>
<dbReference type="PANTHER" id="PTHR24186:SF38">
    <property type="entry name" value="ANKYRIN REPEAT FAMILY PROTEIN"/>
    <property type="match status" value="1"/>
</dbReference>
<dbReference type="AlphaFoldDB" id="A0AAP0R0G9"/>
<keyword evidence="5 7" id="KW-0040">ANK repeat</keyword>
<comment type="subcellular location">
    <subcellularLocation>
        <location evidence="1">Membrane</location>
        <topology evidence="1">Multi-pass membrane protein</topology>
    </subcellularLocation>
</comment>
<feature type="transmembrane region" description="Helical" evidence="9">
    <location>
        <begin position="537"/>
        <end position="555"/>
    </location>
</feature>
<feature type="domain" description="PGG" evidence="10">
    <location>
        <begin position="479"/>
        <end position="587"/>
    </location>
</feature>
<evidence type="ECO:0000256" key="1">
    <source>
        <dbReference type="ARBA" id="ARBA00004141"/>
    </source>
</evidence>
<sequence length="797" mass="88760">MAKSMAPELLEAIEKNDTEALNNLVGTNKGILSQRDASNSTALHLATRFGHIELVTEIIKLCPQLVAAVNEKLETPLHEACRQGNAEISALLLKTNLFVATLLNQERQSAFLLACRRGHVNVVKLMLNQSWLMEFEEDRDESTPLHVAISRGKIDIVKEILKVRPSFCEQADKNRCLPLHYASRIGNVEITKLLLNSKPDMALQYNNNGYTPLHQAAINGHVKILEAFIASSPTSFNCLTTDGDTVFHLALRFGKYNAFIFLAESFDFTGLLHQQDQFGNTVLHLAILRNNYQLAEYIIKKTKVDKNCRNYTNQTALDVLKESGSDYAEKNYLKKLLEIAATTGSPELSPSTLENPKHLVPKTMGALSLPHIKAANSESGMERMNCSTNWHQYKHLSKSFGSLPTKSIEPMLTKELLENQAKHKSEAKEAFSSELQSVEEPNGSPKHLQQYKDLSKRQMKELSKRYKSRRDKKNELQREALQNARNTIILVAVLIATVTYAGGISPPGGVYQEGPLKGKSTVGRTTAFKVFEISNNIALFLSLSIVIILVSIIPFERKKLMRLLVITHKLMWVSISFMATAYIAASRITVPNGRGTGWVADSLLAVGAGTLGSLFVYLGVALTRHWLRKLKWRAENGRKQVRVSVTRERIQSRNTKFKTKNKSQSESTNSDVDSSTSVGLSALLLLETNPFVPAVLKYESLTAFSLACGEGHLNAVRLMLNKCWSMEYEEECADSTPLHAAISRGHIEHVTQNLKPGAAINNDVNTIAPVSTKRQCGNFKSILNLHFHSFQMSYNCG</sequence>
<comment type="caution">
    <text evidence="11">The sequence shown here is derived from an EMBL/GenBank/DDBJ whole genome shotgun (WGS) entry which is preliminary data.</text>
</comment>
<evidence type="ECO:0000256" key="6">
    <source>
        <dbReference type="ARBA" id="ARBA00023136"/>
    </source>
</evidence>
<keyword evidence="12" id="KW-1185">Reference proteome</keyword>
<feature type="repeat" description="ANK" evidence="7">
    <location>
        <begin position="733"/>
        <end position="765"/>
    </location>
</feature>
<dbReference type="Gene3D" id="1.25.40.20">
    <property type="entry name" value="Ankyrin repeat-containing domain"/>
    <property type="match status" value="3"/>
</dbReference>
<feature type="compositionally biased region" description="Low complexity" evidence="8">
    <location>
        <begin position="664"/>
        <end position="675"/>
    </location>
</feature>
<feature type="region of interest" description="Disordered" evidence="8">
    <location>
        <begin position="420"/>
        <end position="454"/>
    </location>
</feature>
<evidence type="ECO:0000256" key="8">
    <source>
        <dbReference type="SAM" id="MobiDB-lite"/>
    </source>
</evidence>
<dbReference type="EMBL" id="JBCGBO010000001">
    <property type="protein sequence ID" value="KAK9229589.1"/>
    <property type="molecule type" value="Genomic_DNA"/>
</dbReference>
<keyword evidence="6 9" id="KW-0472">Membrane</keyword>
<name>A0AAP0R0G9_9ROSI</name>
<accession>A0AAP0R0G9</accession>
<evidence type="ECO:0000313" key="11">
    <source>
        <dbReference type="EMBL" id="KAK9229589.1"/>
    </source>
</evidence>
<feature type="region of interest" description="Disordered" evidence="8">
    <location>
        <begin position="654"/>
        <end position="675"/>
    </location>
</feature>
<evidence type="ECO:0000256" key="5">
    <source>
        <dbReference type="ARBA" id="ARBA00023043"/>
    </source>
</evidence>
<evidence type="ECO:0000259" key="10">
    <source>
        <dbReference type="Pfam" id="PF13962"/>
    </source>
</evidence>
<keyword evidence="4 9" id="KW-1133">Transmembrane helix</keyword>
<dbReference type="SUPFAM" id="SSF48403">
    <property type="entry name" value="Ankyrin repeat"/>
    <property type="match status" value="3"/>
</dbReference>
<dbReference type="SMART" id="SM00248">
    <property type="entry name" value="ANK"/>
    <property type="match status" value="10"/>
</dbReference>
<dbReference type="InterPro" id="IPR002110">
    <property type="entry name" value="Ankyrin_rpt"/>
</dbReference>